<dbReference type="Proteomes" id="UP000178735">
    <property type="component" value="Unassembled WGS sequence"/>
</dbReference>
<organism evidence="1 2">
    <name type="scientific">Candidatus Wallbacteria bacterium GWC2_49_35</name>
    <dbReference type="NCBI Taxonomy" id="1817813"/>
    <lineage>
        <taxon>Bacteria</taxon>
        <taxon>Candidatus Walliibacteriota</taxon>
    </lineage>
</organism>
<accession>A0A1F7WTD4</accession>
<protein>
    <submittedName>
        <fullName evidence="1">Uncharacterized protein</fullName>
    </submittedName>
</protein>
<dbReference type="AlphaFoldDB" id="A0A1F7WTD4"/>
<evidence type="ECO:0000313" key="2">
    <source>
        <dbReference type="Proteomes" id="UP000178735"/>
    </source>
</evidence>
<proteinExistence type="predicted"/>
<comment type="caution">
    <text evidence="1">The sequence shown here is derived from an EMBL/GenBank/DDBJ whole genome shotgun (WGS) entry which is preliminary data.</text>
</comment>
<name>A0A1F7WTD4_9BACT</name>
<evidence type="ECO:0000313" key="1">
    <source>
        <dbReference type="EMBL" id="OGM06036.1"/>
    </source>
</evidence>
<sequence>MIVWLFFSCWPPDKYIIYSLNTTNFQVMDEIGNKKKFKKLNNKITKIIEITIKQLKIKLE</sequence>
<reference evidence="1 2" key="1">
    <citation type="journal article" date="2016" name="Nat. Commun.">
        <title>Thousands of microbial genomes shed light on interconnected biogeochemical processes in an aquifer system.</title>
        <authorList>
            <person name="Anantharaman K."/>
            <person name="Brown C.T."/>
            <person name="Hug L.A."/>
            <person name="Sharon I."/>
            <person name="Castelle C.J."/>
            <person name="Probst A.J."/>
            <person name="Thomas B.C."/>
            <person name="Singh A."/>
            <person name="Wilkins M.J."/>
            <person name="Karaoz U."/>
            <person name="Brodie E.L."/>
            <person name="Williams K.H."/>
            <person name="Hubbard S.S."/>
            <person name="Banfield J.F."/>
        </authorList>
    </citation>
    <scope>NUCLEOTIDE SEQUENCE [LARGE SCALE GENOMIC DNA]</scope>
</reference>
<gene>
    <name evidence="1" type="ORF">A2008_09365</name>
</gene>
<dbReference type="EMBL" id="MGFH01000083">
    <property type="protein sequence ID" value="OGM06036.1"/>
    <property type="molecule type" value="Genomic_DNA"/>
</dbReference>